<keyword evidence="4 8" id="KW-1133">Transmembrane helix</keyword>
<dbReference type="eggNOG" id="COG3206">
    <property type="taxonomic scope" value="Bacteria"/>
</dbReference>
<gene>
    <name evidence="10" type="ORF">MEA186_16107</name>
</gene>
<evidence type="ECO:0000313" key="10">
    <source>
        <dbReference type="EMBL" id="EHH10978.1"/>
    </source>
</evidence>
<dbReference type="PATRIC" id="fig|1082933.3.peg.3139"/>
<accession>G6YB97</accession>
<protein>
    <submittedName>
        <fullName evidence="10">Lipopolysaccharide biosynthesis protein</fullName>
    </submittedName>
</protein>
<evidence type="ECO:0000256" key="4">
    <source>
        <dbReference type="ARBA" id="ARBA00022989"/>
    </source>
</evidence>
<dbReference type="PANTHER" id="PTHR32309">
    <property type="entry name" value="TYROSINE-PROTEIN KINASE"/>
    <property type="match status" value="1"/>
</dbReference>
<feature type="compositionally biased region" description="Basic and acidic residues" evidence="7">
    <location>
        <begin position="607"/>
        <end position="621"/>
    </location>
</feature>
<dbReference type="Pfam" id="PF02706">
    <property type="entry name" value="Wzz"/>
    <property type="match status" value="1"/>
</dbReference>
<dbReference type="GO" id="GO:0005886">
    <property type="term" value="C:plasma membrane"/>
    <property type="evidence" value="ECO:0007669"/>
    <property type="project" value="UniProtKB-SubCell"/>
</dbReference>
<dbReference type="Proteomes" id="UP000002949">
    <property type="component" value="Unassembled WGS sequence"/>
</dbReference>
<evidence type="ECO:0000256" key="6">
    <source>
        <dbReference type="SAM" id="Coils"/>
    </source>
</evidence>
<proteinExistence type="predicted"/>
<feature type="compositionally biased region" description="Basic and acidic residues" evidence="7">
    <location>
        <begin position="103"/>
        <end position="134"/>
    </location>
</feature>
<dbReference type="AlphaFoldDB" id="G6YB97"/>
<dbReference type="InterPro" id="IPR050445">
    <property type="entry name" value="Bact_polysacc_biosynth/exp"/>
</dbReference>
<evidence type="ECO:0000256" key="1">
    <source>
        <dbReference type="ARBA" id="ARBA00004651"/>
    </source>
</evidence>
<dbReference type="RefSeq" id="WP_006202748.1">
    <property type="nucleotide sequence ID" value="NZ_AGSN01000117.1"/>
</dbReference>
<dbReference type="STRING" id="1082933.A6B35_09065"/>
<keyword evidence="5 8" id="KW-0472">Membrane</keyword>
<evidence type="ECO:0000256" key="3">
    <source>
        <dbReference type="ARBA" id="ARBA00022692"/>
    </source>
</evidence>
<evidence type="ECO:0000256" key="7">
    <source>
        <dbReference type="SAM" id="MobiDB-lite"/>
    </source>
</evidence>
<comment type="subcellular location">
    <subcellularLocation>
        <location evidence="1">Cell membrane</location>
        <topology evidence="1">Multi-pass membrane protein</topology>
    </subcellularLocation>
</comment>
<feature type="coiled-coil region" evidence="6">
    <location>
        <begin position="340"/>
        <end position="367"/>
    </location>
</feature>
<keyword evidence="3 8" id="KW-0812">Transmembrane</keyword>
<feature type="transmembrane region" description="Helical" evidence="8">
    <location>
        <begin position="160"/>
        <end position="178"/>
    </location>
</feature>
<evidence type="ECO:0000256" key="5">
    <source>
        <dbReference type="ARBA" id="ARBA00023136"/>
    </source>
</evidence>
<keyword evidence="11" id="KW-1185">Reference proteome</keyword>
<evidence type="ECO:0000313" key="11">
    <source>
        <dbReference type="Proteomes" id="UP000002949"/>
    </source>
</evidence>
<feature type="compositionally biased region" description="Pro residues" evidence="7">
    <location>
        <begin position="624"/>
        <end position="634"/>
    </location>
</feature>
<evidence type="ECO:0000259" key="9">
    <source>
        <dbReference type="Pfam" id="PF02706"/>
    </source>
</evidence>
<dbReference type="OrthoDB" id="230260at2"/>
<feature type="domain" description="Polysaccharide chain length determinant N-terminal" evidence="9">
    <location>
        <begin position="150"/>
        <end position="238"/>
    </location>
</feature>
<sequence>MVDRENRDDWRRERSLLALGQAMRGEDEADASLVSIGDRADPAWHEDAAARHRLARSQREARSNPSAATAEPGQYQPGGGPVLEEASPEDGWAARNSYAQAGPREEPVVRPSQDYRAKAAFEPRYASEERRPAGADDDGQEWKPLIDPAHVVRGIARSKLLILSTTILGAALGIAIALSTPKKYEATTQVVIEPGDLKLSDNDLTQPVGQPDAALAVVETRIKMVSSGKVLDQVVKDLNLVNDPEFNGQGSGGLGVMSLIRSILSRQDGPGGDDDIRRQALAVGNLAESLSVERSGKTFVVSISATTQSAEKSANIANTTRTVFQEEAANYQFDMAGRATNQLTSKLDDLRKGVEAAERKVEDFRATHGLIDAQGHLISDDQMLKLNEQLSVARARTLELNARAASTRSINVNSVLNGTLPEEINSNMMSELRSQYATLKQEADRAAVRLGPRHPEFQALSAQLDGARERIAGELRRISSSLQVDLKRAVQVEQDLASRLAQAKVQSGDVNNDLVSLRELERDAAAKRSVYERYLLRAKETGEQENINTTNINLMTEARPPLEPNGPSRAVIALAGLLLGLAAGIGLGGMRGAYESVRETAAFRSRSKTDKSRPAFDDKAYRAAPPPAARPPAAPQVSRPQAVDVGTERSGPIGAVLSAIGGLLPGKQQKPATMRADKPVSPPVAQATKPVRNAYPQPKYQQETPRQSMYPAPRAEAYSHASQPEYPQDRYAQTPPSPTQQPVMRPVGQGPNPPQEPDADQQTQIDEIRDSLREFRDAVRELTESRSNRRYF</sequence>
<keyword evidence="6" id="KW-0175">Coiled coil</keyword>
<dbReference type="EMBL" id="AGSN01000117">
    <property type="protein sequence ID" value="EHH10978.1"/>
    <property type="molecule type" value="Genomic_DNA"/>
</dbReference>
<dbReference type="GO" id="GO:0004713">
    <property type="term" value="F:protein tyrosine kinase activity"/>
    <property type="evidence" value="ECO:0007669"/>
    <property type="project" value="TreeGrafter"/>
</dbReference>
<dbReference type="InterPro" id="IPR003856">
    <property type="entry name" value="LPS_length_determ_N"/>
</dbReference>
<dbReference type="KEGG" id="mamo:A6B35_09065"/>
<evidence type="ECO:0000256" key="2">
    <source>
        <dbReference type="ARBA" id="ARBA00022475"/>
    </source>
</evidence>
<keyword evidence="2" id="KW-1003">Cell membrane</keyword>
<feature type="region of interest" description="Disordered" evidence="7">
    <location>
        <begin position="601"/>
        <end position="649"/>
    </location>
</feature>
<organism evidence="10 11">
    <name type="scientific">Mesorhizobium amorphae CCNWGS0123</name>
    <dbReference type="NCBI Taxonomy" id="1082933"/>
    <lineage>
        <taxon>Bacteria</taxon>
        <taxon>Pseudomonadati</taxon>
        <taxon>Pseudomonadota</taxon>
        <taxon>Alphaproteobacteria</taxon>
        <taxon>Hyphomicrobiales</taxon>
        <taxon>Phyllobacteriaceae</taxon>
        <taxon>Mesorhizobium</taxon>
    </lineage>
</organism>
<name>G6YB97_9HYPH</name>
<feature type="region of interest" description="Disordered" evidence="7">
    <location>
        <begin position="44"/>
        <end position="142"/>
    </location>
</feature>
<feature type="region of interest" description="Disordered" evidence="7">
    <location>
        <begin position="666"/>
        <end position="772"/>
    </location>
</feature>
<evidence type="ECO:0000256" key="8">
    <source>
        <dbReference type="SAM" id="Phobius"/>
    </source>
</evidence>
<dbReference type="PANTHER" id="PTHR32309:SF13">
    <property type="entry name" value="FERRIC ENTEROBACTIN TRANSPORT PROTEIN FEPE"/>
    <property type="match status" value="1"/>
</dbReference>
<reference evidence="10 11" key="1">
    <citation type="journal article" date="2012" name="J. Bacteriol.">
        <title>Draft Genome Sequence of Plant Growth-Promoting Rhizobium Mesorhizobium amorphae, Isolated from Zinc-Lead Mine Tailings.</title>
        <authorList>
            <person name="Hao X."/>
            <person name="Lin Y."/>
            <person name="Johnstone L."/>
            <person name="Baltrus D.A."/>
            <person name="Miller S.J."/>
            <person name="Wei G."/>
            <person name="Rensing C."/>
        </authorList>
    </citation>
    <scope>NUCLEOTIDE SEQUENCE [LARGE SCALE GENOMIC DNA]</scope>
    <source>
        <strain evidence="10 11">CCNWGS0123</strain>
    </source>
</reference>